<dbReference type="STRING" id="252740.A0A423VW59"/>
<dbReference type="InterPro" id="IPR013087">
    <property type="entry name" value="Znf_C2H2_type"/>
</dbReference>
<feature type="domain" description="C2H2-type" evidence="2">
    <location>
        <begin position="330"/>
        <end position="353"/>
    </location>
</feature>
<dbReference type="Proteomes" id="UP000284375">
    <property type="component" value="Unassembled WGS sequence"/>
</dbReference>
<feature type="compositionally biased region" description="Basic and acidic residues" evidence="1">
    <location>
        <begin position="280"/>
        <end position="305"/>
    </location>
</feature>
<name>A0A423VW59_CYTCH</name>
<reference evidence="3 4" key="1">
    <citation type="submission" date="2015-09" db="EMBL/GenBank/DDBJ databases">
        <title>Host preference determinants of Valsa canker pathogens revealed by comparative genomics.</title>
        <authorList>
            <person name="Yin Z."/>
            <person name="Huang L."/>
        </authorList>
    </citation>
    <scope>NUCLEOTIDE SEQUENCE [LARGE SCALE GENOMIC DNA]</scope>
    <source>
        <strain evidence="3 4">YSFL</strain>
    </source>
</reference>
<feature type="region of interest" description="Disordered" evidence="1">
    <location>
        <begin position="148"/>
        <end position="188"/>
    </location>
</feature>
<dbReference type="PROSITE" id="PS00028">
    <property type="entry name" value="ZINC_FINGER_C2H2_1"/>
    <property type="match status" value="1"/>
</dbReference>
<dbReference type="EMBL" id="LJZO01000024">
    <property type="protein sequence ID" value="ROV95326.1"/>
    <property type="molecule type" value="Genomic_DNA"/>
</dbReference>
<organism evidence="3 4">
    <name type="scientific">Cytospora chrysosperma</name>
    <name type="common">Cytospora canker fungus</name>
    <name type="synonym">Sphaeria chrysosperma</name>
    <dbReference type="NCBI Taxonomy" id="252740"/>
    <lineage>
        <taxon>Eukaryota</taxon>
        <taxon>Fungi</taxon>
        <taxon>Dikarya</taxon>
        <taxon>Ascomycota</taxon>
        <taxon>Pezizomycotina</taxon>
        <taxon>Sordariomycetes</taxon>
        <taxon>Sordariomycetidae</taxon>
        <taxon>Diaporthales</taxon>
        <taxon>Cytosporaceae</taxon>
        <taxon>Cytospora</taxon>
    </lineage>
</organism>
<dbReference type="OrthoDB" id="5424797at2759"/>
<evidence type="ECO:0000313" key="4">
    <source>
        <dbReference type="Proteomes" id="UP000284375"/>
    </source>
</evidence>
<feature type="region of interest" description="Disordered" evidence="1">
    <location>
        <begin position="1"/>
        <end position="29"/>
    </location>
</feature>
<accession>A0A423VW59</accession>
<evidence type="ECO:0000259" key="2">
    <source>
        <dbReference type="PROSITE" id="PS00028"/>
    </source>
</evidence>
<evidence type="ECO:0000313" key="3">
    <source>
        <dbReference type="EMBL" id="ROV95326.1"/>
    </source>
</evidence>
<gene>
    <name evidence="3" type="ORF">VSDG_06097</name>
</gene>
<keyword evidence="4" id="KW-1185">Reference proteome</keyword>
<dbReference type="SMART" id="SM00355">
    <property type="entry name" value="ZnF_C2H2"/>
    <property type="match status" value="2"/>
</dbReference>
<dbReference type="AlphaFoldDB" id="A0A423VW59"/>
<protein>
    <recommendedName>
        <fullName evidence="2">C2H2-type domain-containing protein</fullName>
    </recommendedName>
</protein>
<proteinExistence type="predicted"/>
<evidence type="ECO:0000256" key="1">
    <source>
        <dbReference type="SAM" id="MobiDB-lite"/>
    </source>
</evidence>
<comment type="caution">
    <text evidence="3">The sequence shown here is derived from an EMBL/GenBank/DDBJ whole genome shotgun (WGS) entry which is preliminary data.</text>
</comment>
<sequence>MQPRFTGHPLQGHPPVTCPPVNRESRQESPRCIGMSITEAPEITNCTGRTETPDLQDIFSFFRLTDQELAAFRRKHRKGPTYVGFSDSAISQELNRLGRGWEGYVRASRAAEEQGRLDDFSQKFQEERRLMSTGLPLPVGTISMQAAADATKRSSMSALKRTKQLPGHGRAKTNSSKELSMSAVGVHPGMGTDLKLDLFAPEDQRDEESDEYTRGNRAPGSMYDSSEPDPAEPDPIPSDSTDEYQPPELTATSKADAQSRHWGRPKGSKINSIPLSSVADRPRPRRVETRPDYRIRRIRERHPDLPLRPPSPRPRDLYDHTQPQFLQFKCEWAGCKALLNNLANLRKHVGIVHGQEARDTLCCSWGKCGRDDSTGVLSIFPSIEELEVHLQTLHLESMKWHLGDGRRGQGPVVRESGIGDTSYLYLNGKQVTPSVKYQRTETLAEWRARKERLKEILLKAALNAPSDSEGLDNDDASQKSVLL</sequence>
<feature type="region of interest" description="Disordered" evidence="1">
    <location>
        <begin position="202"/>
        <end position="316"/>
    </location>
</feature>